<dbReference type="Proteomes" id="UP001144280">
    <property type="component" value="Unassembled WGS sequence"/>
</dbReference>
<proteinExistence type="predicted"/>
<gene>
    <name evidence="1" type="ORF">Pa4123_36980</name>
</gene>
<dbReference type="EMBL" id="BSDI01000016">
    <property type="protein sequence ID" value="GLH98423.1"/>
    <property type="molecule type" value="Genomic_DNA"/>
</dbReference>
<name>A0ABQ5QV18_9ACTN</name>
<reference evidence="1" key="1">
    <citation type="submission" date="2022-12" db="EMBL/GenBank/DDBJ databases">
        <title>New Phytohabitans aurantiacus sp. RD004123 nov., an actinomycete isolated from soil.</title>
        <authorList>
            <person name="Triningsih D.W."/>
            <person name="Harunari E."/>
            <person name="Igarashi Y."/>
        </authorList>
    </citation>
    <scope>NUCLEOTIDE SEQUENCE</scope>
    <source>
        <strain evidence="1">RD004123</strain>
    </source>
</reference>
<evidence type="ECO:0000313" key="2">
    <source>
        <dbReference type="Proteomes" id="UP001144280"/>
    </source>
</evidence>
<dbReference type="RefSeq" id="WP_281897278.1">
    <property type="nucleotide sequence ID" value="NZ_BSDI01000016.1"/>
</dbReference>
<evidence type="ECO:0000313" key="1">
    <source>
        <dbReference type="EMBL" id="GLH98423.1"/>
    </source>
</evidence>
<organism evidence="1 2">
    <name type="scientific">Phytohabitans aurantiacus</name>
    <dbReference type="NCBI Taxonomy" id="3016789"/>
    <lineage>
        <taxon>Bacteria</taxon>
        <taxon>Bacillati</taxon>
        <taxon>Actinomycetota</taxon>
        <taxon>Actinomycetes</taxon>
        <taxon>Micromonosporales</taxon>
        <taxon>Micromonosporaceae</taxon>
    </lineage>
</organism>
<protein>
    <submittedName>
        <fullName evidence="1">Uncharacterized protein</fullName>
    </submittedName>
</protein>
<comment type="caution">
    <text evidence="1">The sequence shown here is derived from an EMBL/GenBank/DDBJ whole genome shotgun (WGS) entry which is preliminary data.</text>
</comment>
<accession>A0ABQ5QV18</accession>
<sequence>MSVQELSQAVERLSRHVGHWEAPRWGVVAFGAEGTRAEVVHGLVQRMADRAADAEGQPRRQVPRLSVDTSLLDQLRVVSADLLAAAPADDVLASAADDVRSVQGAL</sequence>
<keyword evidence="2" id="KW-1185">Reference proteome</keyword>